<evidence type="ECO:0000313" key="1">
    <source>
        <dbReference type="EMBL" id="KAF2469734.1"/>
    </source>
</evidence>
<dbReference type="Proteomes" id="UP000799755">
    <property type="component" value="Unassembled WGS sequence"/>
</dbReference>
<organism evidence="1 2">
    <name type="scientific">Lindgomyces ingoldianus</name>
    <dbReference type="NCBI Taxonomy" id="673940"/>
    <lineage>
        <taxon>Eukaryota</taxon>
        <taxon>Fungi</taxon>
        <taxon>Dikarya</taxon>
        <taxon>Ascomycota</taxon>
        <taxon>Pezizomycotina</taxon>
        <taxon>Dothideomycetes</taxon>
        <taxon>Pleosporomycetidae</taxon>
        <taxon>Pleosporales</taxon>
        <taxon>Lindgomycetaceae</taxon>
        <taxon>Lindgomyces</taxon>
    </lineage>
</organism>
<name>A0ACB6QRW1_9PLEO</name>
<gene>
    <name evidence="1" type="ORF">BDR25DRAFT_39049</name>
</gene>
<dbReference type="EMBL" id="MU003510">
    <property type="protein sequence ID" value="KAF2469734.1"/>
    <property type="molecule type" value="Genomic_DNA"/>
</dbReference>
<accession>A0ACB6QRW1</accession>
<reference evidence="1" key="1">
    <citation type="journal article" date="2020" name="Stud. Mycol.">
        <title>101 Dothideomycetes genomes: a test case for predicting lifestyles and emergence of pathogens.</title>
        <authorList>
            <person name="Haridas S."/>
            <person name="Albert R."/>
            <person name="Binder M."/>
            <person name="Bloem J."/>
            <person name="Labutti K."/>
            <person name="Salamov A."/>
            <person name="Andreopoulos B."/>
            <person name="Baker S."/>
            <person name="Barry K."/>
            <person name="Bills G."/>
            <person name="Bluhm B."/>
            <person name="Cannon C."/>
            <person name="Castanera R."/>
            <person name="Culley D."/>
            <person name="Daum C."/>
            <person name="Ezra D."/>
            <person name="Gonzalez J."/>
            <person name="Henrissat B."/>
            <person name="Kuo A."/>
            <person name="Liang C."/>
            <person name="Lipzen A."/>
            <person name="Lutzoni F."/>
            <person name="Magnuson J."/>
            <person name="Mondo S."/>
            <person name="Nolan M."/>
            <person name="Ohm R."/>
            <person name="Pangilinan J."/>
            <person name="Park H.-J."/>
            <person name="Ramirez L."/>
            <person name="Alfaro M."/>
            <person name="Sun H."/>
            <person name="Tritt A."/>
            <person name="Yoshinaga Y."/>
            <person name="Zwiers L.-H."/>
            <person name="Turgeon B."/>
            <person name="Goodwin S."/>
            <person name="Spatafora J."/>
            <person name="Crous P."/>
            <person name="Grigoriev I."/>
        </authorList>
    </citation>
    <scope>NUCLEOTIDE SEQUENCE</scope>
    <source>
        <strain evidence="1">ATCC 200398</strain>
    </source>
</reference>
<comment type="caution">
    <text evidence="1">The sequence shown here is derived from an EMBL/GenBank/DDBJ whole genome shotgun (WGS) entry which is preliminary data.</text>
</comment>
<evidence type="ECO:0000313" key="2">
    <source>
        <dbReference type="Proteomes" id="UP000799755"/>
    </source>
</evidence>
<keyword evidence="2" id="KW-1185">Reference proteome</keyword>
<sequence>MPIRDHFTGWVKPRAGSDSHLPQIAYHPSFDNGSLYNPNNMIAPSYPGYVPPQPSNANYSQAPHWQKSEPPRILEFIPQMSPAGSPQAELQPPQLQPQLPRQIQSQLIGNSGPYESMGLSEINLAQSRISGPEYSDNNESKRINSSNATPTETSSGQKEFSVGLTSSSNLIYQDGRERIESIPRGDGDYPNAMNEKKASDAESEENEPSRAEKEEKMPPEAEREEEKPSGAECKEQRPSEAGVVEKPITAQPQRQRWNQKLKPLPPTSRVVEPFGGLMSPGVPPLLPKGLDILEENSTIQDDVQDTAGKPTCSLNLICYSKGCSMGQIIVTTRERFANDEQYQRALSKTPTLVSTDGEFFQALRNRYSRDMCGFWQRYFSLKTLRSIRLLSYTEATRPTPVPLDDFTMQEVLYAYNHPSNFGPETDWVEWVFRLRQPDKRHALEFVEGWNGMRIGIAGTIPCIASSLVGIIWSARGGDVQTAFTVAGFILTIATVLLALLAVISGIDSTSHQTRI</sequence>
<proteinExistence type="predicted"/>
<protein>
    <submittedName>
        <fullName evidence="1">Uncharacterized protein</fullName>
    </submittedName>
</protein>